<evidence type="ECO:0000256" key="6">
    <source>
        <dbReference type="ARBA" id="ARBA00022989"/>
    </source>
</evidence>
<comment type="similarity">
    <text evidence="3 10">Belongs to the thiolase-like superfamily. Chalcone/stilbene synthases family.</text>
</comment>
<dbReference type="AlphaFoldDB" id="A0A7J7P1T8"/>
<keyword evidence="5 11" id="KW-0812">Transmembrane</keyword>
<evidence type="ECO:0000256" key="8">
    <source>
        <dbReference type="ARBA" id="ARBA00023315"/>
    </source>
</evidence>
<evidence type="ECO:0000256" key="5">
    <source>
        <dbReference type="ARBA" id="ARBA00022692"/>
    </source>
</evidence>
<comment type="pathway">
    <text evidence="2 10">Lipid metabolism; fatty acid biosynthesis.</text>
</comment>
<feature type="transmembrane region" description="Helical" evidence="11">
    <location>
        <begin position="70"/>
        <end position="91"/>
    </location>
</feature>
<dbReference type="FunFam" id="3.40.47.10:FF:000028">
    <property type="entry name" value="3-ketoacyl-CoA synthase"/>
    <property type="match status" value="1"/>
</dbReference>
<dbReference type="InterPro" id="IPR013747">
    <property type="entry name" value="ACP_syn_III_C"/>
</dbReference>
<name>A0A7J7P1T8_9MAGN</name>
<dbReference type="PANTHER" id="PTHR31561">
    <property type="entry name" value="3-KETOACYL-COA SYNTHASE"/>
    <property type="match status" value="1"/>
</dbReference>
<protein>
    <recommendedName>
        <fullName evidence="10">3-ketoacyl-CoA synthase</fullName>
        <ecNumber evidence="10">2.3.1.-</ecNumber>
    </recommendedName>
</protein>
<dbReference type="GO" id="GO:0006633">
    <property type="term" value="P:fatty acid biosynthetic process"/>
    <property type="evidence" value="ECO:0007669"/>
    <property type="project" value="UniProtKB-UniPathway"/>
</dbReference>
<keyword evidence="4 10" id="KW-0808">Transferase</keyword>
<feature type="transmembrane region" description="Helical" evidence="11">
    <location>
        <begin position="30"/>
        <end position="50"/>
    </location>
</feature>
<dbReference type="Pfam" id="PF08541">
    <property type="entry name" value="ACP_syn_III_C"/>
    <property type="match status" value="1"/>
</dbReference>
<dbReference type="CDD" id="cd00831">
    <property type="entry name" value="CHS_like"/>
    <property type="match status" value="1"/>
</dbReference>
<dbReference type="Pfam" id="PF08392">
    <property type="entry name" value="FAE1_CUT1_RppA"/>
    <property type="match status" value="1"/>
</dbReference>
<dbReference type="SUPFAM" id="SSF53901">
    <property type="entry name" value="Thiolase-like"/>
    <property type="match status" value="2"/>
</dbReference>
<evidence type="ECO:0000256" key="1">
    <source>
        <dbReference type="ARBA" id="ARBA00004370"/>
    </source>
</evidence>
<gene>
    <name evidence="14" type="ORF">GIB67_027104</name>
</gene>
<comment type="catalytic activity">
    <reaction evidence="9">
        <text>a very-long-chain acyl-CoA + malonyl-CoA + H(+) = a very-long-chain 3-oxoacyl-CoA + CO2 + CoA</text>
        <dbReference type="Rhea" id="RHEA:32727"/>
        <dbReference type="ChEBI" id="CHEBI:15378"/>
        <dbReference type="ChEBI" id="CHEBI:16526"/>
        <dbReference type="ChEBI" id="CHEBI:57287"/>
        <dbReference type="ChEBI" id="CHEBI:57384"/>
        <dbReference type="ChEBI" id="CHEBI:90725"/>
        <dbReference type="ChEBI" id="CHEBI:90736"/>
        <dbReference type="EC" id="2.3.1.199"/>
    </reaction>
</comment>
<dbReference type="EC" id="2.3.1.-" evidence="10"/>
<keyword evidence="6 11" id="KW-1133">Transmembrane helix</keyword>
<proteinExistence type="inferred from homology"/>
<keyword evidence="8 10" id="KW-0012">Acyltransferase</keyword>
<evidence type="ECO:0000313" key="15">
    <source>
        <dbReference type="Proteomes" id="UP000541444"/>
    </source>
</evidence>
<comment type="subcellular location">
    <subcellularLocation>
        <location evidence="1">Membrane</location>
    </subcellularLocation>
</comment>
<dbReference type="OrthoDB" id="329835at2759"/>
<feature type="domain" description="FAE" evidence="12">
    <location>
        <begin position="89"/>
        <end position="377"/>
    </location>
</feature>
<dbReference type="GO" id="GO:0016020">
    <property type="term" value="C:membrane"/>
    <property type="evidence" value="ECO:0007669"/>
    <property type="project" value="UniProtKB-SubCell"/>
</dbReference>
<reference evidence="14 15" key="1">
    <citation type="journal article" date="2020" name="IScience">
        <title>Genome Sequencing of the Endangered Kingdonia uniflora (Circaeasteraceae, Ranunculales) Reveals Potential Mechanisms of Evolutionary Specialization.</title>
        <authorList>
            <person name="Sun Y."/>
            <person name="Deng T."/>
            <person name="Zhang A."/>
            <person name="Moore M.J."/>
            <person name="Landis J.B."/>
            <person name="Lin N."/>
            <person name="Zhang H."/>
            <person name="Zhang X."/>
            <person name="Huang J."/>
            <person name="Zhang X."/>
            <person name="Sun H."/>
            <person name="Wang H."/>
        </authorList>
    </citation>
    <scope>NUCLEOTIDE SEQUENCE [LARGE SCALE GENOMIC DNA]</scope>
    <source>
        <strain evidence="14">TB1705</strain>
        <tissue evidence="14">Leaf</tissue>
    </source>
</reference>
<dbReference type="Proteomes" id="UP000541444">
    <property type="component" value="Unassembled WGS sequence"/>
</dbReference>
<dbReference type="InterPro" id="IPR016039">
    <property type="entry name" value="Thiolase-like"/>
</dbReference>
<evidence type="ECO:0000313" key="14">
    <source>
        <dbReference type="EMBL" id="KAF6173409.1"/>
    </source>
</evidence>
<comment type="caution">
    <text evidence="14">The sequence shown here is derived from an EMBL/GenBank/DDBJ whole genome shotgun (WGS) entry which is preliminary data.</text>
</comment>
<evidence type="ECO:0000256" key="9">
    <source>
        <dbReference type="ARBA" id="ARBA00047375"/>
    </source>
</evidence>
<keyword evidence="7 11" id="KW-0472">Membrane</keyword>
<keyword evidence="15" id="KW-1185">Reference proteome</keyword>
<dbReference type="UniPathway" id="UPA00094"/>
<dbReference type="GO" id="GO:0009922">
    <property type="term" value="F:fatty acid elongase activity"/>
    <property type="evidence" value="ECO:0007669"/>
    <property type="project" value="UniProtKB-EC"/>
</dbReference>
<evidence type="ECO:0000256" key="3">
    <source>
        <dbReference type="ARBA" id="ARBA00005531"/>
    </source>
</evidence>
<dbReference type="InterPro" id="IPR012392">
    <property type="entry name" value="3-ktacl-CoA_syn"/>
</dbReference>
<evidence type="ECO:0000256" key="7">
    <source>
        <dbReference type="ARBA" id="ARBA00023136"/>
    </source>
</evidence>
<dbReference type="Gene3D" id="3.40.47.10">
    <property type="match status" value="1"/>
</dbReference>
<evidence type="ECO:0000256" key="2">
    <source>
        <dbReference type="ARBA" id="ARBA00005194"/>
    </source>
</evidence>
<evidence type="ECO:0000256" key="11">
    <source>
        <dbReference type="SAM" id="Phobius"/>
    </source>
</evidence>
<evidence type="ECO:0000256" key="10">
    <source>
        <dbReference type="PIRNR" id="PIRNR036417"/>
    </source>
</evidence>
<dbReference type="PIRSF" id="PIRSF036417">
    <property type="entry name" value="3-ktacl-CoA_syn"/>
    <property type="match status" value="1"/>
</dbReference>
<accession>A0A7J7P1T8</accession>
<evidence type="ECO:0000259" key="12">
    <source>
        <dbReference type="Pfam" id="PF08392"/>
    </source>
</evidence>
<feature type="domain" description="Beta-ketoacyl-[acyl-carrier-protein] synthase III C-terminal" evidence="13">
    <location>
        <begin position="395"/>
        <end position="475"/>
    </location>
</feature>
<organism evidence="14 15">
    <name type="scientific">Kingdonia uniflora</name>
    <dbReference type="NCBI Taxonomy" id="39325"/>
    <lineage>
        <taxon>Eukaryota</taxon>
        <taxon>Viridiplantae</taxon>
        <taxon>Streptophyta</taxon>
        <taxon>Embryophyta</taxon>
        <taxon>Tracheophyta</taxon>
        <taxon>Spermatophyta</taxon>
        <taxon>Magnoliopsida</taxon>
        <taxon>Ranunculales</taxon>
        <taxon>Circaeasteraceae</taxon>
        <taxon>Kingdonia</taxon>
    </lineage>
</organism>
<dbReference type="InterPro" id="IPR013601">
    <property type="entry name" value="FAE1_typ3_polyketide_synth"/>
</dbReference>
<dbReference type="EMBL" id="JACGCM010000347">
    <property type="protein sequence ID" value="KAF6173409.1"/>
    <property type="molecule type" value="Genomic_DNA"/>
</dbReference>
<evidence type="ECO:0000259" key="13">
    <source>
        <dbReference type="Pfam" id="PF08541"/>
    </source>
</evidence>
<evidence type="ECO:0000256" key="4">
    <source>
        <dbReference type="ARBA" id="ARBA00022679"/>
    </source>
</evidence>
<sequence length="508" mass="57481">MVEPKITNAKKNKLPDLLQSVKLKYVKLGYHYLITHALYLLLIPMFFVASAHLSTLCFEDLIELWNQLRFNLVTVLTCSTLLVFISTLYFMSRPRKIYLLDFACYKPKDDRMCSREMFMERSTHTKSFTEENLVFQKKILERSGLGQSTYLPEAVLRVPPNPCMAEARKEAEMVMFGVVDELLAKTGVKAKDIGIVVVNCSLFNPTPSLSAMIVNHYKLRGNVLTYNLGGMGCSAGLISIDLAKQLLQVNPNSYAIVVSMENITLNWYFGNNRSMLVSNCLFRMGGAAILLTNRQSDQRRSKYQLIHTVRTNKGADDHCFNCVFQKEDETGRIGVALSKDLMAVAGEALKTNITTLGPLVLPMSEQLLFFATLVAKKILKMKIKPYIPDFKLAFDHFCIHAGGRAVLDELETNLDLTNWHMEPSRMTLNRFGNTSSSSLWYELAYTEAKGRIKKGDRTWQIAFGSGFKCNSAVWRALRTVDPAKEKNPWMDEIDSFPVHVPKVESVIS</sequence>